<keyword evidence="2" id="KW-1133">Transmembrane helix</keyword>
<evidence type="ECO:0008006" key="5">
    <source>
        <dbReference type="Google" id="ProtNLM"/>
    </source>
</evidence>
<evidence type="ECO:0000256" key="2">
    <source>
        <dbReference type="SAM" id="Phobius"/>
    </source>
</evidence>
<keyword evidence="2" id="KW-0812">Transmembrane</keyword>
<keyword evidence="4" id="KW-1185">Reference proteome</keyword>
<comment type="caution">
    <text evidence="3">The sequence shown here is derived from an EMBL/GenBank/DDBJ whole genome shotgun (WGS) entry which is preliminary data.</text>
</comment>
<dbReference type="EMBL" id="JAXAVX010000015">
    <property type="protein sequence ID" value="MDX8153502.1"/>
    <property type="molecule type" value="Genomic_DNA"/>
</dbReference>
<organism evidence="3 4">
    <name type="scientific">Patulibacter brassicae</name>
    <dbReference type="NCBI Taxonomy" id="1705717"/>
    <lineage>
        <taxon>Bacteria</taxon>
        <taxon>Bacillati</taxon>
        <taxon>Actinomycetota</taxon>
        <taxon>Thermoleophilia</taxon>
        <taxon>Solirubrobacterales</taxon>
        <taxon>Patulibacteraceae</taxon>
        <taxon>Patulibacter</taxon>
    </lineage>
</organism>
<accession>A0ABU4VNS3</accession>
<reference evidence="3 4" key="1">
    <citation type="submission" date="2023-11" db="EMBL/GenBank/DDBJ databases">
        <authorList>
            <person name="Xu M."/>
            <person name="Jiang T."/>
        </authorList>
    </citation>
    <scope>NUCLEOTIDE SEQUENCE [LARGE SCALE GENOMIC DNA]</scope>
    <source>
        <strain evidence="3 4">SD</strain>
    </source>
</reference>
<evidence type="ECO:0000313" key="3">
    <source>
        <dbReference type="EMBL" id="MDX8153502.1"/>
    </source>
</evidence>
<gene>
    <name evidence="3" type="ORF">SK069_18025</name>
</gene>
<proteinExistence type="predicted"/>
<keyword evidence="2" id="KW-0472">Membrane</keyword>
<sequence>MRAINLLPPEQRAGAARGAGDLKLNPLHAIVGGGAVIVLVLLAVWAMARQDTQTAREAEASAVARTAQTQAEVNRLQPVVALDERRRSRETAVLALAAGRTDWAAVLRSVAGALPGPVGITQLSAAAGGATATGGGSVPAGLGGSGSVALTGCADTQPRVADTLRRLRALPQVADVALNQTAKTKRAQGAASGSGGSADCDGVALDAAVGLSPTVVLDAATPDAAASAAADAPADPATQASTTTDGASR</sequence>
<protein>
    <recommendedName>
        <fullName evidence="5">PilN domain-containing protein</fullName>
    </recommendedName>
</protein>
<dbReference type="RefSeq" id="WP_319955652.1">
    <property type="nucleotide sequence ID" value="NZ_JAXAVX010000015.1"/>
</dbReference>
<evidence type="ECO:0000313" key="4">
    <source>
        <dbReference type="Proteomes" id="UP001277761"/>
    </source>
</evidence>
<dbReference type="Proteomes" id="UP001277761">
    <property type="component" value="Unassembled WGS sequence"/>
</dbReference>
<evidence type="ECO:0000256" key="1">
    <source>
        <dbReference type="SAM" id="MobiDB-lite"/>
    </source>
</evidence>
<feature type="region of interest" description="Disordered" evidence="1">
    <location>
        <begin position="223"/>
        <end position="249"/>
    </location>
</feature>
<feature type="transmembrane region" description="Helical" evidence="2">
    <location>
        <begin position="27"/>
        <end position="48"/>
    </location>
</feature>
<name>A0ABU4VNS3_9ACTN</name>